<feature type="domain" description="PilZ" evidence="1">
    <location>
        <begin position="13"/>
        <end position="109"/>
    </location>
</feature>
<dbReference type="Pfam" id="PF07238">
    <property type="entry name" value="PilZ"/>
    <property type="match status" value="1"/>
</dbReference>
<evidence type="ECO:0000313" key="3">
    <source>
        <dbReference type="Proteomes" id="UP000067626"/>
    </source>
</evidence>
<dbReference type="AlphaFoldDB" id="A0A0K1EKY3"/>
<evidence type="ECO:0000313" key="2">
    <source>
        <dbReference type="EMBL" id="AKT41486.1"/>
    </source>
</evidence>
<keyword evidence="3" id="KW-1185">Reference proteome</keyword>
<sequence length="137" mass="15342">MDMLLASERGATRRAVRVDCQVVRAHDFTLLGETGLDLSSDGMFLLSTVPVFTGEEVLVSFRVPGTDRIIDTSATVARVVHGRRQWDRARGMGLRFAPLDPEDERYLRWVLRRMPPPLPTRAIRVDYAATASMIALS</sequence>
<name>A0A0K1EKY3_CHOCO</name>
<dbReference type="InterPro" id="IPR009875">
    <property type="entry name" value="PilZ_domain"/>
</dbReference>
<dbReference type="KEGG" id="ccro:CMC5_056940"/>
<dbReference type="EMBL" id="CP012159">
    <property type="protein sequence ID" value="AKT41486.1"/>
    <property type="molecule type" value="Genomic_DNA"/>
</dbReference>
<evidence type="ECO:0000259" key="1">
    <source>
        <dbReference type="Pfam" id="PF07238"/>
    </source>
</evidence>
<organism evidence="2 3">
    <name type="scientific">Chondromyces crocatus</name>
    <dbReference type="NCBI Taxonomy" id="52"/>
    <lineage>
        <taxon>Bacteria</taxon>
        <taxon>Pseudomonadati</taxon>
        <taxon>Myxococcota</taxon>
        <taxon>Polyangia</taxon>
        <taxon>Polyangiales</taxon>
        <taxon>Polyangiaceae</taxon>
        <taxon>Chondromyces</taxon>
    </lineage>
</organism>
<dbReference type="RefSeq" id="WP_050433269.1">
    <property type="nucleotide sequence ID" value="NZ_CP012159.1"/>
</dbReference>
<gene>
    <name evidence="2" type="ORF">CMC5_056940</name>
</gene>
<dbReference type="OrthoDB" id="5521672at2"/>
<proteinExistence type="predicted"/>
<dbReference type="GO" id="GO:0035438">
    <property type="term" value="F:cyclic-di-GMP binding"/>
    <property type="evidence" value="ECO:0007669"/>
    <property type="project" value="InterPro"/>
</dbReference>
<dbReference type="SUPFAM" id="SSF141371">
    <property type="entry name" value="PilZ domain-like"/>
    <property type="match status" value="1"/>
</dbReference>
<reference evidence="2 3" key="1">
    <citation type="submission" date="2015-07" db="EMBL/GenBank/DDBJ databases">
        <title>Genome analysis of myxobacterium Chondromyces crocatus Cm c5 reveals a high potential for natural compound synthesis and the genetic basis for the loss of fruiting body formation.</title>
        <authorList>
            <person name="Zaburannyi N."/>
            <person name="Bunk B."/>
            <person name="Maier J."/>
            <person name="Overmann J."/>
            <person name="Mueller R."/>
        </authorList>
    </citation>
    <scope>NUCLEOTIDE SEQUENCE [LARGE SCALE GENOMIC DNA]</scope>
    <source>
        <strain evidence="2 3">Cm c5</strain>
    </source>
</reference>
<accession>A0A0K1EKY3</accession>
<dbReference type="Proteomes" id="UP000067626">
    <property type="component" value="Chromosome"/>
</dbReference>
<dbReference type="Gene3D" id="2.40.10.220">
    <property type="entry name" value="predicted glycosyltransferase like domains"/>
    <property type="match status" value="1"/>
</dbReference>
<protein>
    <recommendedName>
        <fullName evidence="1">PilZ domain-containing protein</fullName>
    </recommendedName>
</protein>